<dbReference type="PANTHER" id="PTHR35149">
    <property type="entry name" value="SLL5132 PROTEIN"/>
    <property type="match status" value="1"/>
</dbReference>
<dbReference type="EMBL" id="HBIV01036709">
    <property type="protein sequence ID" value="CAE0674407.1"/>
    <property type="molecule type" value="Transcribed_RNA"/>
</dbReference>
<feature type="domain" description="GmrSD restriction endonucleases N-terminal" evidence="2">
    <location>
        <begin position="29"/>
        <end position="229"/>
    </location>
</feature>
<dbReference type="InterPro" id="IPR004919">
    <property type="entry name" value="GmrSD_N"/>
</dbReference>
<dbReference type="PANTHER" id="PTHR35149:SF1">
    <property type="entry name" value="DUF5655 DOMAIN-CONTAINING PROTEIN"/>
    <property type="match status" value="1"/>
</dbReference>
<sequence>MNVRNANPNIICTSNNCKFLTVGETLSATKSKRLKIPTFQRRYCWGRQVLKKFLEDVNNHATRSSVGTFRPHSFGRIVTTERGNEVLVVDGQQRLTTINLLLASIRDLVQKHDKTSESLSLQAEINKVLFEKVVKQNSGSDEKAMYRPKLTPSLDDRTAFLNCITPITSSESTPKPASSPSLVKDHITKAKEFFIASIPRLFRGSPLERCQALCRGLLHNCKLLRFETDGDLWTVYERLAFRQHSLRGMYNPAPGVQCAEADLLKNFLLSFFPEEREGISAYRELWVPLERQVVRVMGKSDPEPAKSAREIPVGNRLDLFLAAYLKNQQTAEKNQQTAEQKDELEESDSDFKRPMKRKRAAAGAHKKKNYGGAVHFLQGAFPTYLKLRGHVENSLAREGVDVTAWQAPGIGITSTEREAREKRQRQAAATVKRIMQSMLSFSKTGTWY</sequence>
<protein>
    <recommendedName>
        <fullName evidence="2">GmrSD restriction endonucleases N-terminal domain-containing protein</fullName>
    </recommendedName>
</protein>
<feature type="compositionally biased region" description="Basic residues" evidence="1">
    <location>
        <begin position="354"/>
        <end position="366"/>
    </location>
</feature>
<evidence type="ECO:0000259" key="2">
    <source>
        <dbReference type="Pfam" id="PF03235"/>
    </source>
</evidence>
<accession>A0A7S4DW96</accession>
<dbReference type="AlphaFoldDB" id="A0A7S4DW96"/>
<proteinExistence type="predicted"/>
<evidence type="ECO:0000256" key="1">
    <source>
        <dbReference type="SAM" id="MobiDB-lite"/>
    </source>
</evidence>
<feature type="region of interest" description="Disordered" evidence="1">
    <location>
        <begin position="331"/>
        <end position="366"/>
    </location>
</feature>
<gene>
    <name evidence="3" type="ORF">LGLO00237_LOCUS26181</name>
</gene>
<name>A0A7S4DW96_9EUKA</name>
<dbReference type="Pfam" id="PF03235">
    <property type="entry name" value="GmrSD_N"/>
    <property type="match status" value="1"/>
</dbReference>
<evidence type="ECO:0000313" key="3">
    <source>
        <dbReference type="EMBL" id="CAE0674407.1"/>
    </source>
</evidence>
<reference evidence="3" key="1">
    <citation type="submission" date="2021-01" db="EMBL/GenBank/DDBJ databases">
        <authorList>
            <person name="Corre E."/>
            <person name="Pelletier E."/>
            <person name="Niang G."/>
            <person name="Scheremetjew M."/>
            <person name="Finn R."/>
            <person name="Kale V."/>
            <person name="Holt S."/>
            <person name="Cochrane G."/>
            <person name="Meng A."/>
            <person name="Brown T."/>
            <person name="Cohen L."/>
        </authorList>
    </citation>
    <scope>NUCLEOTIDE SEQUENCE</scope>
    <source>
        <strain evidence="3">CCCM811</strain>
    </source>
</reference>
<organism evidence="3">
    <name type="scientific">Lotharella globosa</name>
    <dbReference type="NCBI Taxonomy" id="91324"/>
    <lineage>
        <taxon>Eukaryota</taxon>
        <taxon>Sar</taxon>
        <taxon>Rhizaria</taxon>
        <taxon>Cercozoa</taxon>
        <taxon>Chlorarachniophyceae</taxon>
        <taxon>Lotharella</taxon>
    </lineage>
</organism>